<dbReference type="AlphaFoldDB" id="A0AAE3UFQ7"/>
<gene>
    <name evidence="3" type="ORF">QNI22_12975</name>
</gene>
<keyword evidence="4" id="KW-1185">Reference proteome</keyword>
<dbReference type="Gene3D" id="2.20.140.10">
    <property type="entry name" value="WGR domain"/>
    <property type="match status" value="1"/>
</dbReference>
<dbReference type="Gene3D" id="3.30.470.30">
    <property type="entry name" value="DNA ligase/mRNA capping enzyme"/>
    <property type="match status" value="1"/>
</dbReference>
<dbReference type="GO" id="GO:0005524">
    <property type="term" value="F:ATP binding"/>
    <property type="evidence" value="ECO:0007669"/>
    <property type="project" value="InterPro"/>
</dbReference>
<dbReference type="PROSITE" id="PS51977">
    <property type="entry name" value="WGR"/>
    <property type="match status" value="1"/>
</dbReference>
<dbReference type="Proteomes" id="UP001232063">
    <property type="component" value="Unassembled WGS sequence"/>
</dbReference>
<feature type="domain" description="WGR" evidence="2">
    <location>
        <begin position="1"/>
        <end position="88"/>
    </location>
</feature>
<dbReference type="Pfam" id="PF01068">
    <property type="entry name" value="DNA_ligase_A_M"/>
    <property type="match status" value="1"/>
</dbReference>
<dbReference type="GO" id="GO:0006310">
    <property type="term" value="P:DNA recombination"/>
    <property type="evidence" value="ECO:0007669"/>
    <property type="project" value="InterPro"/>
</dbReference>
<dbReference type="InterPro" id="IPR012310">
    <property type="entry name" value="DNA_ligase_ATP-dep_cent"/>
</dbReference>
<dbReference type="InterPro" id="IPR036930">
    <property type="entry name" value="WGR_dom_sf"/>
</dbReference>
<dbReference type="SUPFAM" id="SSF142921">
    <property type="entry name" value="WGR domain-like"/>
    <property type="match status" value="1"/>
</dbReference>
<dbReference type="GO" id="GO:0006281">
    <property type="term" value="P:DNA repair"/>
    <property type="evidence" value="ECO:0007669"/>
    <property type="project" value="InterPro"/>
</dbReference>
<dbReference type="RefSeq" id="WP_314511065.1">
    <property type="nucleotide sequence ID" value="NZ_JASJOU010000003.1"/>
</dbReference>
<sequence length="361" mass="40250">MQSISLHYREGSSDKIYQVTLEPDGTGYLVNFAFGRRGTTLQTGTKTQTPVDLPAAQKIFDKLVKEKTAKGYKEVVDAGDLSAPVAAYQRTDREQNDTGIYCQLLNSIEIEDVDRYIQDDLYLAQEKHDGKRLLLAKRNGELIAINRKGLSVGFPAVFQGLLSHSTDFILDGEAIGETFYAFDLLELNNEDIRPLPLSSRLEKLTTLQKDLQAPFLVETASAQDLASKKSLYDKLHTQKKEGIIFKLKSSVYTPGRPASGGTQLKHKFYATASFVVAAVNNKRSVALGLYKEGTLVKAGNVTISINFDIPEEGDIVEVRYLYAFKESGSVYQPVYLGKRVDLDYDDCIVSQLKYKADQEEE</sequence>
<proteinExistence type="predicted"/>
<organism evidence="3 4">
    <name type="scientific">Xanthocytophaga agilis</name>
    <dbReference type="NCBI Taxonomy" id="3048010"/>
    <lineage>
        <taxon>Bacteria</taxon>
        <taxon>Pseudomonadati</taxon>
        <taxon>Bacteroidota</taxon>
        <taxon>Cytophagia</taxon>
        <taxon>Cytophagales</taxon>
        <taxon>Rhodocytophagaceae</taxon>
        <taxon>Xanthocytophaga</taxon>
    </lineage>
</organism>
<accession>A0AAE3UFQ7</accession>
<dbReference type="SUPFAM" id="SSF56091">
    <property type="entry name" value="DNA ligase/mRNA capping enzyme, catalytic domain"/>
    <property type="match status" value="1"/>
</dbReference>
<name>A0AAE3UFQ7_9BACT</name>
<evidence type="ECO:0000313" key="4">
    <source>
        <dbReference type="Proteomes" id="UP001232063"/>
    </source>
</evidence>
<protein>
    <submittedName>
        <fullName evidence="3">WGR domain-containing protein</fullName>
    </submittedName>
</protein>
<dbReference type="CDD" id="cd06846">
    <property type="entry name" value="Adenylation_DNA_ligase_like"/>
    <property type="match status" value="1"/>
</dbReference>
<dbReference type="PROSITE" id="PS50160">
    <property type="entry name" value="DNA_LIGASE_A3"/>
    <property type="match status" value="1"/>
</dbReference>
<dbReference type="SMART" id="SM00773">
    <property type="entry name" value="WGR"/>
    <property type="match status" value="1"/>
</dbReference>
<comment type="caution">
    <text evidence="3">The sequence shown here is derived from an EMBL/GenBank/DDBJ whole genome shotgun (WGS) entry which is preliminary data.</text>
</comment>
<evidence type="ECO:0000313" key="3">
    <source>
        <dbReference type="EMBL" id="MDJ1501572.1"/>
    </source>
</evidence>
<dbReference type="InterPro" id="IPR008893">
    <property type="entry name" value="WGR_domain"/>
</dbReference>
<evidence type="ECO:0000259" key="1">
    <source>
        <dbReference type="PROSITE" id="PS50160"/>
    </source>
</evidence>
<evidence type="ECO:0000259" key="2">
    <source>
        <dbReference type="PROSITE" id="PS51977"/>
    </source>
</evidence>
<dbReference type="CDD" id="cd07998">
    <property type="entry name" value="WGR_DNA_ligase"/>
    <property type="match status" value="1"/>
</dbReference>
<dbReference type="Pfam" id="PF05406">
    <property type="entry name" value="WGR"/>
    <property type="match status" value="1"/>
</dbReference>
<dbReference type="GO" id="GO:0003910">
    <property type="term" value="F:DNA ligase (ATP) activity"/>
    <property type="evidence" value="ECO:0007669"/>
    <property type="project" value="InterPro"/>
</dbReference>
<dbReference type="EMBL" id="JASJOU010000003">
    <property type="protein sequence ID" value="MDJ1501572.1"/>
    <property type="molecule type" value="Genomic_DNA"/>
</dbReference>
<feature type="domain" description="ATP-dependent DNA ligase family profile" evidence="1">
    <location>
        <begin position="179"/>
        <end position="293"/>
    </location>
</feature>
<reference evidence="3" key="1">
    <citation type="submission" date="2023-05" db="EMBL/GenBank/DDBJ databases">
        <authorList>
            <person name="Zhang X."/>
        </authorList>
    </citation>
    <scope>NUCLEOTIDE SEQUENCE</scope>
    <source>
        <strain evidence="3">BD1B2-1</strain>
    </source>
</reference>